<evidence type="ECO:0000256" key="1">
    <source>
        <dbReference type="ARBA" id="ARBA00001941"/>
    </source>
</evidence>
<dbReference type="EMBL" id="BNJG01000001">
    <property type="protein sequence ID" value="GHO53351.1"/>
    <property type="molecule type" value="Genomic_DNA"/>
</dbReference>
<comment type="cofactor">
    <cofactor evidence="1">
        <name>Co(2+)</name>
        <dbReference type="ChEBI" id="CHEBI:48828"/>
    </cofactor>
</comment>
<gene>
    <name evidence="10" type="ORF">KSB_18260</name>
</gene>
<dbReference type="InterPro" id="IPR052170">
    <property type="entry name" value="M29_Exopeptidase"/>
</dbReference>
<evidence type="ECO:0000256" key="4">
    <source>
        <dbReference type="ARBA" id="ARBA00008236"/>
    </source>
</evidence>
<name>A0ABQ3UKT8_9CHLR</name>
<dbReference type="InterPro" id="IPR035097">
    <property type="entry name" value="M29_N-terminal"/>
</dbReference>
<evidence type="ECO:0000256" key="6">
    <source>
        <dbReference type="ARBA" id="ARBA00022670"/>
    </source>
</evidence>
<keyword evidence="5 10" id="KW-0031">Aminopeptidase</keyword>
<comment type="cofactor">
    <cofactor evidence="3">
        <name>Zn(2+)</name>
        <dbReference type="ChEBI" id="CHEBI:29105"/>
    </cofactor>
</comment>
<evidence type="ECO:0000256" key="9">
    <source>
        <dbReference type="ARBA" id="ARBA00023049"/>
    </source>
</evidence>
<keyword evidence="6" id="KW-0645">Protease</keyword>
<comment type="similarity">
    <text evidence="4">Belongs to the peptidase M29 family.</text>
</comment>
<dbReference type="PRINTS" id="PR00919">
    <property type="entry name" value="THERMOPTASE"/>
</dbReference>
<proteinExistence type="inferred from homology"/>
<evidence type="ECO:0000256" key="8">
    <source>
        <dbReference type="ARBA" id="ARBA00022801"/>
    </source>
</evidence>
<comment type="caution">
    <text evidence="10">The sequence shown here is derived from an EMBL/GenBank/DDBJ whole genome shotgun (WGS) entry which is preliminary data.</text>
</comment>
<comment type="cofactor">
    <cofactor evidence="2">
        <name>Mg(2+)</name>
        <dbReference type="ChEBI" id="CHEBI:18420"/>
    </cofactor>
</comment>
<dbReference type="Pfam" id="PF02073">
    <property type="entry name" value="Peptidase_M29"/>
    <property type="match status" value="1"/>
</dbReference>
<organism evidence="10 11">
    <name type="scientific">Ktedonobacter robiniae</name>
    <dbReference type="NCBI Taxonomy" id="2778365"/>
    <lineage>
        <taxon>Bacteria</taxon>
        <taxon>Bacillati</taxon>
        <taxon>Chloroflexota</taxon>
        <taxon>Ktedonobacteria</taxon>
        <taxon>Ktedonobacterales</taxon>
        <taxon>Ktedonobacteraceae</taxon>
        <taxon>Ktedonobacter</taxon>
    </lineage>
</organism>
<evidence type="ECO:0000256" key="7">
    <source>
        <dbReference type="ARBA" id="ARBA00022723"/>
    </source>
</evidence>
<sequence length="367" mass="40843">MTDPRLEKLASVLVNYSLKIRPGDKLSIEAPDVAAPLVRAVYREALRAGALEVIPSIRLAGLGEILLKEANKEQLAHIPEYDRYAGEYFDAVLTVWAEENTRARSRIDPTRIAKRNEARAELIKRSLERIASGKVRWCGTLFPTHGHAQDARMSLSEYEDFVYGAGLLEQEHPVAAWQKIAEEQQRIAEYLERHDEIHIVAPETDITYRAGGRKWINCAGTENFPDGEIFTGPIEDSVNGTVYFRYPSLYHGNEVVGIRLTFKDGKVIESSAERGQDFLSAMLDMDAGSRTLGEAAFGLNYQIQEATGDTLFDEKIGGTMHMALGASLPESGGINDSALHWDLVCDLHEGKVYADGELCYENGHFLI</sequence>
<dbReference type="InterPro" id="IPR000787">
    <property type="entry name" value="Peptidase_M29"/>
</dbReference>
<keyword evidence="9" id="KW-0482">Metalloprotease</keyword>
<dbReference type="PANTHER" id="PTHR34448">
    <property type="entry name" value="AMINOPEPTIDASE"/>
    <property type="match status" value="1"/>
</dbReference>
<dbReference type="GO" id="GO:0004177">
    <property type="term" value="F:aminopeptidase activity"/>
    <property type="evidence" value="ECO:0007669"/>
    <property type="project" value="UniProtKB-KW"/>
</dbReference>
<evidence type="ECO:0000313" key="10">
    <source>
        <dbReference type="EMBL" id="GHO53351.1"/>
    </source>
</evidence>
<evidence type="ECO:0000256" key="2">
    <source>
        <dbReference type="ARBA" id="ARBA00001946"/>
    </source>
</evidence>
<dbReference type="Proteomes" id="UP000654345">
    <property type="component" value="Unassembled WGS sequence"/>
</dbReference>
<evidence type="ECO:0000256" key="3">
    <source>
        <dbReference type="ARBA" id="ARBA00001947"/>
    </source>
</evidence>
<keyword evidence="11" id="KW-1185">Reference proteome</keyword>
<dbReference type="Gene3D" id="3.40.1830.10">
    <property type="entry name" value="Thermophilic metalloprotease (M29)"/>
    <property type="match status" value="1"/>
</dbReference>
<evidence type="ECO:0000313" key="11">
    <source>
        <dbReference type="Proteomes" id="UP000654345"/>
    </source>
</evidence>
<accession>A0ABQ3UKT8</accession>
<dbReference type="PANTHER" id="PTHR34448:SF1">
    <property type="entry name" value="BLL6088 PROTEIN"/>
    <property type="match status" value="1"/>
</dbReference>
<evidence type="ECO:0000256" key="5">
    <source>
        <dbReference type="ARBA" id="ARBA00022438"/>
    </source>
</evidence>
<keyword evidence="8" id="KW-0378">Hydrolase</keyword>
<keyword evidence="7" id="KW-0479">Metal-binding</keyword>
<protein>
    <submittedName>
        <fullName evidence="10">Aminopeptidase</fullName>
    </submittedName>
</protein>
<dbReference type="RefSeq" id="WP_201370190.1">
    <property type="nucleotide sequence ID" value="NZ_BNJG01000001.1"/>
</dbReference>
<dbReference type="SUPFAM" id="SSF144052">
    <property type="entry name" value="Thermophilic metalloprotease-like"/>
    <property type="match status" value="1"/>
</dbReference>
<reference evidence="10 11" key="1">
    <citation type="journal article" date="2021" name="Int. J. Syst. Evol. Microbiol.">
        <title>Reticulibacter mediterranei gen. nov., sp. nov., within the new family Reticulibacteraceae fam. nov., and Ktedonospora formicarum gen. nov., sp. nov., Ktedonobacter robiniae sp. nov., Dictyobacter formicarum sp. nov. and Dictyobacter arantiisoli sp. nov., belonging to the class Ktedonobacteria.</title>
        <authorList>
            <person name="Yabe S."/>
            <person name="Zheng Y."/>
            <person name="Wang C.M."/>
            <person name="Sakai Y."/>
            <person name="Abe K."/>
            <person name="Yokota A."/>
            <person name="Donadio S."/>
            <person name="Cavaletti L."/>
            <person name="Monciardini P."/>
        </authorList>
    </citation>
    <scope>NUCLEOTIDE SEQUENCE [LARGE SCALE GENOMIC DNA]</scope>
    <source>
        <strain evidence="10 11">SOSP1-30</strain>
    </source>
</reference>